<evidence type="ECO:0000313" key="2">
    <source>
        <dbReference type="EMBL" id="SUZ94612.1"/>
    </source>
</evidence>
<dbReference type="Gene3D" id="3.10.129.10">
    <property type="entry name" value="Hotdog Thioesterase"/>
    <property type="match status" value="1"/>
</dbReference>
<dbReference type="SUPFAM" id="SSF54637">
    <property type="entry name" value="Thioesterase/thiol ester dehydrase-isomerase"/>
    <property type="match status" value="1"/>
</dbReference>
<keyword evidence="1" id="KW-0812">Transmembrane</keyword>
<sequence length="154" mass="17296">MTIRTLGFMKIPLLWACRPKVVEINDEKCVVKIPHRRRTRNHERGLYIAALTVGAELAAGVLAIRTLGYGKGKKFIYKNFHADYLKRAEDDVYFTCYEGTALNELAKQAKETGERQNMSVHVTATVPSKLGDEPVAKFILTLSIKDETGAVDRN</sequence>
<dbReference type="EMBL" id="UINC01002250">
    <property type="protein sequence ID" value="SUZ94612.1"/>
    <property type="molecule type" value="Genomic_DNA"/>
</dbReference>
<feature type="transmembrane region" description="Helical" evidence="1">
    <location>
        <begin position="45"/>
        <end position="64"/>
    </location>
</feature>
<reference evidence="2" key="1">
    <citation type="submission" date="2018-05" db="EMBL/GenBank/DDBJ databases">
        <authorList>
            <person name="Lanie J.A."/>
            <person name="Ng W.-L."/>
            <person name="Kazmierczak K.M."/>
            <person name="Andrzejewski T.M."/>
            <person name="Davidsen T.M."/>
            <person name="Wayne K.J."/>
            <person name="Tettelin H."/>
            <person name="Glass J.I."/>
            <person name="Rusch D."/>
            <person name="Podicherti R."/>
            <person name="Tsui H.-C.T."/>
            <person name="Winkler M.E."/>
        </authorList>
    </citation>
    <scope>NUCLEOTIDE SEQUENCE</scope>
</reference>
<name>A0A381RRT3_9ZZZZ</name>
<dbReference type="AlphaFoldDB" id="A0A381RRT3"/>
<dbReference type="Pfam" id="PF14539">
    <property type="entry name" value="DUF4442"/>
    <property type="match status" value="1"/>
</dbReference>
<accession>A0A381RRT3</accession>
<proteinExistence type="predicted"/>
<dbReference type="InterPro" id="IPR029069">
    <property type="entry name" value="HotDog_dom_sf"/>
</dbReference>
<keyword evidence="1" id="KW-1133">Transmembrane helix</keyword>
<evidence type="ECO:0008006" key="3">
    <source>
        <dbReference type="Google" id="ProtNLM"/>
    </source>
</evidence>
<protein>
    <recommendedName>
        <fullName evidence="3">DUF4442 domain-containing protein</fullName>
    </recommendedName>
</protein>
<gene>
    <name evidence="2" type="ORF">METZ01_LOCUS47466</name>
</gene>
<keyword evidence="1" id="KW-0472">Membrane</keyword>
<evidence type="ECO:0000256" key="1">
    <source>
        <dbReference type="SAM" id="Phobius"/>
    </source>
</evidence>
<organism evidence="2">
    <name type="scientific">marine metagenome</name>
    <dbReference type="NCBI Taxonomy" id="408172"/>
    <lineage>
        <taxon>unclassified sequences</taxon>
        <taxon>metagenomes</taxon>
        <taxon>ecological metagenomes</taxon>
    </lineage>
</organism>
<dbReference type="InterPro" id="IPR027961">
    <property type="entry name" value="DUF4442"/>
</dbReference>